<accession>X1S1U7</accession>
<reference evidence="1" key="1">
    <citation type="journal article" date="2014" name="Front. Microbiol.">
        <title>High frequency of phylogenetically diverse reductive dehalogenase-homologous genes in deep subseafloor sedimentary metagenomes.</title>
        <authorList>
            <person name="Kawai M."/>
            <person name="Futagami T."/>
            <person name="Toyoda A."/>
            <person name="Takaki Y."/>
            <person name="Nishi S."/>
            <person name="Hori S."/>
            <person name="Arai W."/>
            <person name="Tsubouchi T."/>
            <person name="Morono Y."/>
            <person name="Uchiyama I."/>
            <person name="Ito T."/>
            <person name="Fujiyama A."/>
            <person name="Inagaki F."/>
            <person name="Takami H."/>
        </authorList>
    </citation>
    <scope>NUCLEOTIDE SEQUENCE</scope>
    <source>
        <strain evidence="1">Expedition CK06-06</strain>
    </source>
</reference>
<proteinExistence type="predicted"/>
<comment type="caution">
    <text evidence="1">The sequence shown here is derived from an EMBL/GenBank/DDBJ whole genome shotgun (WGS) entry which is preliminary data.</text>
</comment>
<gene>
    <name evidence="1" type="ORF">S12H4_17797</name>
</gene>
<evidence type="ECO:0000313" key="1">
    <source>
        <dbReference type="EMBL" id="GAI86982.1"/>
    </source>
</evidence>
<name>X1S1U7_9ZZZZ</name>
<dbReference type="EMBL" id="BARW01008734">
    <property type="protein sequence ID" value="GAI86982.1"/>
    <property type="molecule type" value="Genomic_DNA"/>
</dbReference>
<protein>
    <submittedName>
        <fullName evidence="1">Uncharacterized protein</fullName>
    </submittedName>
</protein>
<sequence length="45" mass="5404">MNRKDRLRKEVKSLCLAKEQTRKDVSKVVETVEQSRQEQKEQSTR</sequence>
<dbReference type="AlphaFoldDB" id="X1S1U7"/>
<organism evidence="1">
    <name type="scientific">marine sediment metagenome</name>
    <dbReference type="NCBI Taxonomy" id="412755"/>
    <lineage>
        <taxon>unclassified sequences</taxon>
        <taxon>metagenomes</taxon>
        <taxon>ecological metagenomes</taxon>
    </lineage>
</organism>